<accession>T1BRU8</accession>
<comment type="caution">
    <text evidence="1">The sequence shown here is derived from an EMBL/GenBank/DDBJ whole genome shotgun (WGS) entry which is preliminary data.</text>
</comment>
<dbReference type="AlphaFoldDB" id="T1BRU8"/>
<sequence length="56" mass="5941">MPTMAGRRAALMNLASQLPAAVLAELLHLHPTTAVHWVSLAGGDWNSYAAEVASDR</sequence>
<reference evidence="1" key="1">
    <citation type="submission" date="2013-08" db="EMBL/GenBank/DDBJ databases">
        <authorList>
            <person name="Mendez C."/>
            <person name="Richter M."/>
            <person name="Ferrer M."/>
            <person name="Sanchez J."/>
        </authorList>
    </citation>
    <scope>NUCLEOTIDE SEQUENCE</scope>
</reference>
<dbReference type="EMBL" id="AUZZ01003531">
    <property type="protein sequence ID" value="EQD56695.1"/>
    <property type="molecule type" value="Genomic_DNA"/>
</dbReference>
<proteinExistence type="predicted"/>
<protein>
    <submittedName>
        <fullName evidence="1">Uncharacterized protein</fullName>
    </submittedName>
</protein>
<reference evidence="1" key="2">
    <citation type="journal article" date="2014" name="ISME J.">
        <title>Microbial stratification in low pH oxic and suboxic macroscopic growths along an acid mine drainage.</title>
        <authorList>
            <person name="Mendez-Garcia C."/>
            <person name="Mesa V."/>
            <person name="Sprenger R.R."/>
            <person name="Richter M."/>
            <person name="Diez M.S."/>
            <person name="Solano J."/>
            <person name="Bargiela R."/>
            <person name="Golyshina O.V."/>
            <person name="Manteca A."/>
            <person name="Ramos J.L."/>
            <person name="Gallego J.R."/>
            <person name="Llorente I."/>
            <person name="Martins Dos Santos V.A."/>
            <person name="Jensen O.N."/>
            <person name="Pelaez A.I."/>
            <person name="Sanchez J."/>
            <person name="Ferrer M."/>
        </authorList>
    </citation>
    <scope>NUCLEOTIDE SEQUENCE</scope>
</reference>
<name>T1BRU8_9ZZZZ</name>
<organism evidence="1">
    <name type="scientific">mine drainage metagenome</name>
    <dbReference type="NCBI Taxonomy" id="410659"/>
    <lineage>
        <taxon>unclassified sequences</taxon>
        <taxon>metagenomes</taxon>
        <taxon>ecological metagenomes</taxon>
    </lineage>
</organism>
<gene>
    <name evidence="1" type="ORF">B2A_05134</name>
</gene>
<evidence type="ECO:0000313" key="1">
    <source>
        <dbReference type="EMBL" id="EQD56695.1"/>
    </source>
</evidence>